<dbReference type="KEGG" id="dat:HRM2_25130"/>
<dbReference type="STRING" id="177437.HRM2_25130"/>
<dbReference type="EC" id="2.3.1.-" evidence="1"/>
<dbReference type="AlphaFoldDB" id="C0QGV8"/>
<name>C0QGV8_DESAH</name>
<evidence type="ECO:0000313" key="1">
    <source>
        <dbReference type="EMBL" id="ACN15607.1"/>
    </source>
</evidence>
<keyword evidence="1" id="KW-0808">Transferase</keyword>
<reference evidence="1 2" key="1">
    <citation type="journal article" date="2009" name="Environ. Microbiol.">
        <title>Genome sequence of Desulfobacterium autotrophicum HRM2, a marine sulfate reducer oxidizing organic carbon completely to carbon dioxide.</title>
        <authorList>
            <person name="Strittmatter A.W."/>
            <person name="Liesegang H."/>
            <person name="Rabus R."/>
            <person name="Decker I."/>
            <person name="Amann J."/>
            <person name="Andres S."/>
            <person name="Henne A."/>
            <person name="Fricke W.F."/>
            <person name="Martinez-Arias R."/>
            <person name="Bartels D."/>
            <person name="Goesmann A."/>
            <person name="Krause L."/>
            <person name="Puehler A."/>
            <person name="Klenk H.P."/>
            <person name="Richter M."/>
            <person name="Schuler M."/>
            <person name="Gloeckner F.O."/>
            <person name="Meyerdierks A."/>
            <person name="Gottschalk G."/>
            <person name="Amann R."/>
        </authorList>
    </citation>
    <scope>NUCLEOTIDE SEQUENCE [LARGE SCALE GENOMIC DNA]</scope>
    <source>
        <strain evidence="2">ATCC 43914 / DSM 3382 / HRM2</strain>
    </source>
</reference>
<evidence type="ECO:0000313" key="2">
    <source>
        <dbReference type="Proteomes" id="UP000000442"/>
    </source>
</evidence>
<sequence>MPVLPGAGFSTGSCNMDTRTTTRLLMERGVIVPDPGSVYIGDDVDIDRISGTGVTLHPGTRIIGEKTLIMAGATIGSEGPVTLDNTRVGPDTQLKGGFFQDAVFAGKNVFGSGAHVRGGTILEEEASAAHTVGLKQTILFPFVTLGSLINFCDILMAGGTSRKDHSEVGSSFIHFNYTPNQDKATPSMLGNVHQGVMLNQRPVFMGGQGGLVGPCRLAFGTVTAAGTIWRKDETRPDRILFGGALKEGSIPRKAGVYTGPGRIYTANCSYIAGLISLMNWYRIVRSLFVVDHLSEALFLGMRETLQSCIDERIKRLGDFCTRLNASRKILLSRSRGETTELIRIHEAIIQGWPRTLEILAREACHDHCNTVPEPFLKAITNKGSYIEAIKHLDTDTALTGSNWLQTIKLSIMEKIKL</sequence>
<dbReference type="eggNOG" id="COG1207">
    <property type="taxonomic scope" value="Bacteria"/>
</dbReference>
<dbReference type="InterPro" id="IPR011004">
    <property type="entry name" value="Trimer_LpxA-like_sf"/>
</dbReference>
<keyword evidence="2" id="KW-1185">Reference proteome</keyword>
<accession>C0QGV8</accession>
<dbReference type="GO" id="GO:0016746">
    <property type="term" value="F:acyltransferase activity"/>
    <property type="evidence" value="ECO:0007669"/>
    <property type="project" value="UniProtKB-KW"/>
</dbReference>
<dbReference type="EMBL" id="CP001087">
    <property type="protein sequence ID" value="ACN15607.1"/>
    <property type="molecule type" value="Genomic_DNA"/>
</dbReference>
<proteinExistence type="predicted"/>
<dbReference type="SUPFAM" id="SSF51161">
    <property type="entry name" value="Trimeric LpxA-like enzymes"/>
    <property type="match status" value="1"/>
</dbReference>
<gene>
    <name evidence="1" type="primary">glmU</name>
    <name evidence="1" type="ordered locus">HRM2_25130</name>
</gene>
<dbReference type="HOGENOM" id="CLU_675648_0_0_7"/>
<protein>
    <submittedName>
        <fullName evidence="1">GlmU</fullName>
        <ecNumber evidence="1">2.3.1.-</ecNumber>
    </submittedName>
</protein>
<keyword evidence="1" id="KW-0012">Acyltransferase</keyword>
<dbReference type="Proteomes" id="UP000000442">
    <property type="component" value="Chromosome"/>
</dbReference>
<dbReference type="Gene3D" id="2.160.10.10">
    <property type="entry name" value="Hexapeptide repeat proteins"/>
    <property type="match status" value="1"/>
</dbReference>
<organism evidence="1 2">
    <name type="scientific">Desulforapulum autotrophicum (strain ATCC 43914 / DSM 3382 / VKM B-1955 / HRM2)</name>
    <name type="common">Desulfobacterium autotrophicum</name>
    <dbReference type="NCBI Taxonomy" id="177437"/>
    <lineage>
        <taxon>Bacteria</taxon>
        <taxon>Pseudomonadati</taxon>
        <taxon>Thermodesulfobacteriota</taxon>
        <taxon>Desulfobacteria</taxon>
        <taxon>Desulfobacterales</taxon>
        <taxon>Desulfobacteraceae</taxon>
        <taxon>Desulforapulum</taxon>
    </lineage>
</organism>